<dbReference type="RefSeq" id="WP_249698933.1">
    <property type="nucleotide sequence ID" value="NZ_JAMFLX010000008.1"/>
</dbReference>
<proteinExistence type="predicted"/>
<dbReference type="Gene3D" id="3.40.190.10">
    <property type="entry name" value="Periplasmic binding protein-like II"/>
    <property type="match status" value="1"/>
</dbReference>
<comment type="caution">
    <text evidence="3">The sequence shown here is derived from an EMBL/GenBank/DDBJ whole genome shotgun (WGS) entry which is preliminary data.</text>
</comment>
<reference evidence="3 4" key="1">
    <citation type="submission" date="2022-05" db="EMBL/GenBank/DDBJ databases">
        <authorList>
            <person name="Park J.-S."/>
        </authorList>
    </citation>
    <scope>NUCLEOTIDE SEQUENCE [LARGE SCALE GENOMIC DNA]</scope>
    <source>
        <strain evidence="3 4">2012CJ34-2</strain>
    </source>
</reference>
<dbReference type="Pfam" id="PF00496">
    <property type="entry name" value="SBP_bac_5"/>
    <property type="match status" value="1"/>
</dbReference>
<feature type="domain" description="Solute-binding protein family 5" evidence="2">
    <location>
        <begin position="113"/>
        <end position="499"/>
    </location>
</feature>
<dbReference type="PIRSF" id="PIRSF002741">
    <property type="entry name" value="MppA"/>
    <property type="match status" value="1"/>
</dbReference>
<dbReference type="InterPro" id="IPR000914">
    <property type="entry name" value="SBP_5_dom"/>
</dbReference>
<evidence type="ECO:0000256" key="1">
    <source>
        <dbReference type="ARBA" id="ARBA00022729"/>
    </source>
</evidence>
<sequence>MTTPRALTLLAFYLVVFLVLAKSGYSRAEESGIIFSHAISLHGKPALPPDYKHFKHVKPDAPKGGTIRIAAMGTFDTFNVYGSQGKAAYGLYLTNSSLLTRNWDEPLTKYGVMVEKIEQPADNSWVAFHINPKAVFSDGKPVTAKDIVFSFNILQSEGSLFWQQFYQDVEAVKATSEHRVLFTFKHNRNRELPLLIGQLPVLPEHWWKDRGFNADLLEPPVVSGAYKIKRFAAGRFIEYERIKNYWAENHPANVGRNNFDIVRYDYYRDSNVILEALNSGQLDWHIEGYPRYWLEGYSKSALKTGKLIKGTWKNHNPQTSSLVLNSRRAPFNDIRVREAVAVLLDVDWVVANLLSNMMVRAKSFFDGSELAATGLPEGKELELLSKWKGDLPQRIFTDIWPPAGSMARREKLKYAISLFKEAGFQLEQGVMKTPSGKPFSFEILLGDPSNERLLQTQVRRFAEAGITMTIKTAESARYLKSIRALDFDAILHSFRHTPSPGIEQRSFWSSANLNEEGTLNLAGVNIPAIDEITEAIPASKSWAELVTKIKAMDRILLWHFQAIPMIYNPSWQIAYSNRVSPPDNLPRYSVERTTWFATEPTKLDDSVKQ</sequence>
<keyword evidence="1" id="KW-0732">Signal</keyword>
<dbReference type="CDD" id="cd08497">
    <property type="entry name" value="MbnE-like"/>
    <property type="match status" value="1"/>
</dbReference>
<name>A0ABT0PEP3_9GAMM</name>
<dbReference type="Gene3D" id="3.10.105.10">
    <property type="entry name" value="Dipeptide-binding Protein, Domain 3"/>
    <property type="match status" value="1"/>
</dbReference>
<gene>
    <name evidence="3" type="ORF">M3P05_07760</name>
</gene>
<dbReference type="PANTHER" id="PTHR30290:SF64">
    <property type="entry name" value="ABC TRANSPORTER PERIPLASMIC BINDING PROTEIN"/>
    <property type="match status" value="1"/>
</dbReference>
<keyword evidence="4" id="KW-1185">Reference proteome</keyword>
<dbReference type="Proteomes" id="UP001203338">
    <property type="component" value="Unassembled WGS sequence"/>
</dbReference>
<evidence type="ECO:0000313" key="4">
    <source>
        <dbReference type="Proteomes" id="UP001203338"/>
    </source>
</evidence>
<organism evidence="3 4">
    <name type="scientific">Parendozoicomonas callyspongiae</name>
    <dbReference type="NCBI Taxonomy" id="2942213"/>
    <lineage>
        <taxon>Bacteria</taxon>
        <taxon>Pseudomonadati</taxon>
        <taxon>Pseudomonadota</taxon>
        <taxon>Gammaproteobacteria</taxon>
        <taxon>Oceanospirillales</taxon>
        <taxon>Endozoicomonadaceae</taxon>
        <taxon>Parendozoicomonas</taxon>
    </lineage>
</organism>
<evidence type="ECO:0000313" key="3">
    <source>
        <dbReference type="EMBL" id="MCL6269835.1"/>
    </source>
</evidence>
<dbReference type="InterPro" id="IPR039424">
    <property type="entry name" value="SBP_5"/>
</dbReference>
<dbReference type="PANTHER" id="PTHR30290">
    <property type="entry name" value="PERIPLASMIC BINDING COMPONENT OF ABC TRANSPORTER"/>
    <property type="match status" value="1"/>
</dbReference>
<dbReference type="SUPFAM" id="SSF53850">
    <property type="entry name" value="Periplasmic binding protein-like II"/>
    <property type="match status" value="1"/>
</dbReference>
<dbReference type="EMBL" id="JAMFLX010000008">
    <property type="protein sequence ID" value="MCL6269835.1"/>
    <property type="molecule type" value="Genomic_DNA"/>
</dbReference>
<evidence type="ECO:0000259" key="2">
    <source>
        <dbReference type="Pfam" id="PF00496"/>
    </source>
</evidence>
<protein>
    <submittedName>
        <fullName evidence="3">Extracellular solute-binding protein</fullName>
    </submittedName>
</protein>
<dbReference type="InterPro" id="IPR030678">
    <property type="entry name" value="Peptide/Ni-bd"/>
</dbReference>
<accession>A0ABT0PEP3</accession>